<feature type="domain" description="IclR-ED" evidence="5">
    <location>
        <begin position="60"/>
        <end position="225"/>
    </location>
</feature>
<dbReference type="SUPFAM" id="SSF55781">
    <property type="entry name" value="GAF domain-like"/>
    <property type="match status" value="1"/>
</dbReference>
<dbReference type="InterPro" id="IPR050707">
    <property type="entry name" value="HTH_MetabolicPath_Reg"/>
</dbReference>
<evidence type="ECO:0000313" key="7">
    <source>
        <dbReference type="Proteomes" id="UP000030760"/>
    </source>
</evidence>
<dbReference type="Proteomes" id="UP000030760">
    <property type="component" value="Unassembled WGS sequence"/>
</dbReference>
<dbReference type="PROSITE" id="PS51078">
    <property type="entry name" value="ICLR_ED"/>
    <property type="match status" value="1"/>
</dbReference>
<gene>
    <name evidence="6" type="ORF">SBD_0174</name>
</gene>
<evidence type="ECO:0000259" key="5">
    <source>
        <dbReference type="PROSITE" id="PS51078"/>
    </source>
</evidence>
<accession>M3DKT2</accession>
<proteinExistence type="predicted"/>
<dbReference type="InterPro" id="IPR005471">
    <property type="entry name" value="Tscrpt_reg_IclR_N"/>
</dbReference>
<dbReference type="GO" id="GO:0003677">
    <property type="term" value="F:DNA binding"/>
    <property type="evidence" value="ECO:0007669"/>
    <property type="project" value="UniProtKB-KW"/>
</dbReference>
<dbReference type="Gene3D" id="3.30.450.40">
    <property type="match status" value="1"/>
</dbReference>
<dbReference type="InterPro" id="IPR029016">
    <property type="entry name" value="GAF-like_dom_sf"/>
</dbReference>
<dbReference type="PANTHER" id="PTHR30136">
    <property type="entry name" value="HELIX-TURN-HELIX TRANSCRIPTIONAL REGULATOR, ICLR FAMILY"/>
    <property type="match status" value="1"/>
</dbReference>
<dbReference type="SUPFAM" id="SSF46785">
    <property type="entry name" value="Winged helix' DNA-binding domain"/>
    <property type="match status" value="1"/>
</dbReference>
<dbReference type="PANTHER" id="PTHR30136:SF24">
    <property type="entry name" value="HTH-TYPE TRANSCRIPTIONAL REPRESSOR ALLR"/>
    <property type="match status" value="1"/>
</dbReference>
<keyword evidence="1" id="KW-0805">Transcription regulation</keyword>
<evidence type="ECO:0000256" key="2">
    <source>
        <dbReference type="ARBA" id="ARBA00023125"/>
    </source>
</evidence>
<evidence type="ECO:0000313" key="6">
    <source>
        <dbReference type="EMBL" id="EMF57502.1"/>
    </source>
</evidence>
<dbReference type="GO" id="GO:0003700">
    <property type="term" value="F:DNA-binding transcription factor activity"/>
    <property type="evidence" value="ECO:0007669"/>
    <property type="project" value="TreeGrafter"/>
</dbReference>
<evidence type="ECO:0000259" key="4">
    <source>
        <dbReference type="PROSITE" id="PS51077"/>
    </source>
</evidence>
<dbReference type="EMBL" id="KB405056">
    <property type="protein sequence ID" value="EMF57502.1"/>
    <property type="molecule type" value="Genomic_DNA"/>
</dbReference>
<evidence type="ECO:0000256" key="1">
    <source>
        <dbReference type="ARBA" id="ARBA00023015"/>
    </source>
</evidence>
<dbReference type="PROSITE" id="PS51077">
    <property type="entry name" value="HTH_ICLR"/>
    <property type="match status" value="1"/>
</dbReference>
<dbReference type="InterPro" id="IPR014757">
    <property type="entry name" value="Tscrpt_reg_IclR_C"/>
</dbReference>
<dbReference type="SMART" id="SM00346">
    <property type="entry name" value="HTH_ICLR"/>
    <property type="match status" value="1"/>
</dbReference>
<reference evidence="7" key="1">
    <citation type="journal article" date="2013" name="Genome Announc.">
        <title>Draft Genome Sequence of Streptomyces bottropensis ATCC 25435, a Bottromycin-Producing Actinomycete.</title>
        <authorList>
            <person name="Zhang H."/>
            <person name="Zhou W."/>
            <person name="Zhuang Y."/>
            <person name="Liang X."/>
            <person name="Liu T."/>
        </authorList>
    </citation>
    <scope>NUCLEOTIDE SEQUENCE [LARGE SCALE GENOMIC DNA]</scope>
    <source>
        <strain evidence="7">ATCC 25435</strain>
    </source>
</reference>
<dbReference type="GO" id="GO:0045892">
    <property type="term" value="P:negative regulation of DNA-templated transcription"/>
    <property type="evidence" value="ECO:0007669"/>
    <property type="project" value="TreeGrafter"/>
</dbReference>
<name>M3DKT2_9ACTN</name>
<evidence type="ECO:0000256" key="3">
    <source>
        <dbReference type="ARBA" id="ARBA00023163"/>
    </source>
</evidence>
<feature type="domain" description="HTH iclR-type" evidence="4">
    <location>
        <begin position="6"/>
        <end position="66"/>
    </location>
</feature>
<protein>
    <submittedName>
        <fullName evidence="6">IclR family transcriptional regulator</fullName>
    </submittedName>
</protein>
<dbReference type="Gene3D" id="1.10.10.10">
    <property type="entry name" value="Winged helix-like DNA-binding domain superfamily/Winged helix DNA-binding domain"/>
    <property type="match status" value="1"/>
</dbReference>
<keyword evidence="3" id="KW-0804">Transcription</keyword>
<keyword evidence="2" id="KW-0238">DNA-binding</keyword>
<dbReference type="InterPro" id="IPR036388">
    <property type="entry name" value="WH-like_DNA-bd_sf"/>
</dbReference>
<organism evidence="6 7">
    <name type="scientific">Streptomyces bottropensis ATCC 25435</name>
    <dbReference type="NCBI Taxonomy" id="1054862"/>
    <lineage>
        <taxon>Bacteria</taxon>
        <taxon>Bacillati</taxon>
        <taxon>Actinomycetota</taxon>
        <taxon>Actinomycetes</taxon>
        <taxon>Kitasatosporales</taxon>
        <taxon>Streptomycetaceae</taxon>
        <taxon>Streptomyces</taxon>
    </lineage>
</organism>
<sequence length="225" mass="23203">MLMATLQGLDRGLRALDLISLAADGLTVADLAARLEIDRAVAYRIVQTLEEHALVSRQGKRVRLGAGAAILAGRFQHQLVPAAQPVLQELADATGASAFLTLAHGAGECVPVAGAQPTVQQGPVQVGYRIGVRHPLERGANGVAILALRQPLPDESEEIVRARELGYSITSGQLQQGATGIAVGFGVPGAVGASVGVVAMHEFDIESVAARVRAAASRLASLSTA</sequence>
<dbReference type="Pfam" id="PF09339">
    <property type="entry name" value="HTH_IclR"/>
    <property type="match status" value="1"/>
</dbReference>
<dbReference type="InterPro" id="IPR036390">
    <property type="entry name" value="WH_DNA-bd_sf"/>
</dbReference>
<dbReference type="AlphaFoldDB" id="M3DKT2"/>